<dbReference type="SMART" id="SM00271">
    <property type="entry name" value="DnaJ"/>
    <property type="match status" value="1"/>
</dbReference>
<feature type="transmembrane region" description="Helical" evidence="1">
    <location>
        <begin position="62"/>
        <end position="80"/>
    </location>
</feature>
<gene>
    <name evidence="3" type="ORF">HNQ77_001563</name>
</gene>
<dbReference type="CDD" id="cd06257">
    <property type="entry name" value="DnaJ"/>
    <property type="match status" value="1"/>
</dbReference>
<reference evidence="3 4" key="1">
    <citation type="submission" date="2020-08" db="EMBL/GenBank/DDBJ databases">
        <title>Genomic Encyclopedia of Type Strains, Phase IV (KMG-IV): sequencing the most valuable type-strain genomes for metagenomic binning, comparative biology and taxonomic classification.</title>
        <authorList>
            <person name="Goeker M."/>
        </authorList>
    </citation>
    <scope>NUCLEOTIDE SEQUENCE [LARGE SCALE GENOMIC DNA]</scope>
    <source>
        <strain evidence="3 4">DSM 103733</strain>
    </source>
</reference>
<dbReference type="SUPFAM" id="SSF46565">
    <property type="entry name" value="Chaperone J-domain"/>
    <property type="match status" value="1"/>
</dbReference>
<feature type="transmembrane region" description="Helical" evidence="1">
    <location>
        <begin position="158"/>
        <end position="178"/>
    </location>
</feature>
<feature type="transmembrane region" description="Helical" evidence="1">
    <location>
        <begin position="35"/>
        <end position="56"/>
    </location>
</feature>
<keyword evidence="1" id="KW-1133">Transmembrane helix</keyword>
<keyword evidence="4" id="KW-1185">Reference proteome</keyword>
<protein>
    <recommendedName>
        <fullName evidence="2">J domain-containing protein</fullName>
    </recommendedName>
</protein>
<comment type="caution">
    <text evidence="3">The sequence shown here is derived from an EMBL/GenBank/DDBJ whole genome shotgun (WGS) entry which is preliminary data.</text>
</comment>
<dbReference type="EMBL" id="JACHEK010000003">
    <property type="protein sequence ID" value="MBB6143614.1"/>
    <property type="molecule type" value="Genomic_DNA"/>
</dbReference>
<dbReference type="OrthoDB" id="9782583at2"/>
<keyword evidence="1" id="KW-0472">Membrane</keyword>
<dbReference type="Pfam" id="PF00226">
    <property type="entry name" value="DnaJ"/>
    <property type="match status" value="1"/>
</dbReference>
<dbReference type="InterPro" id="IPR001623">
    <property type="entry name" value="DnaJ_domain"/>
</dbReference>
<dbReference type="AlphaFoldDB" id="A0A841K049"/>
<name>A0A841K049_9BACT</name>
<evidence type="ECO:0000256" key="1">
    <source>
        <dbReference type="SAM" id="Phobius"/>
    </source>
</evidence>
<dbReference type="PROSITE" id="PS50076">
    <property type="entry name" value="DNAJ_2"/>
    <property type="match status" value="1"/>
</dbReference>
<feature type="transmembrane region" description="Helical" evidence="1">
    <location>
        <begin position="120"/>
        <end position="138"/>
    </location>
</feature>
<dbReference type="Gene3D" id="1.10.287.110">
    <property type="entry name" value="DnaJ domain"/>
    <property type="match status" value="1"/>
</dbReference>
<feature type="domain" description="J" evidence="2">
    <location>
        <begin position="364"/>
        <end position="424"/>
    </location>
</feature>
<evidence type="ECO:0000313" key="4">
    <source>
        <dbReference type="Proteomes" id="UP000538666"/>
    </source>
</evidence>
<dbReference type="Proteomes" id="UP000538666">
    <property type="component" value="Unassembled WGS sequence"/>
</dbReference>
<evidence type="ECO:0000313" key="3">
    <source>
        <dbReference type="EMBL" id="MBB6143614.1"/>
    </source>
</evidence>
<sequence>MSSQAAQVPMGLRRSSIVRNFLSALYARRREILRWLVLLGACLIVAATTLLILFAILDAPLAALAAIAAGAAARLLGQALNLRQLRLSNQPAELATFEFDGETILCNIDKSKILRYASAWKWRIIAALTAAGACLAVQHLPLPEFRLLPTSFGNFRWLVSLIGSCAAALPVFSGIFFLQVKGPERRWAAETAAVIGKRVAASSDRLLQPRELAGLSAGVEALGHALGMERREEYRAAVARYIGNNTTASALQPETAEKFLDALTELARQDLKDLSVSLDAYRGVECRFRAVQMLAATIRQPEQELKLDELGSEFDQLSQLASERQWEELQRRAVWIENELDRLHESLRLHSSSVPPVVLAPGSDPYSLLGVSVDTPTPLIRKLRLSLAQLYHPDISHSTRNSAKMAELNAAYDAVMKDREREAR</sequence>
<organism evidence="3 4">
    <name type="scientific">Silvibacterium bohemicum</name>
    <dbReference type="NCBI Taxonomy" id="1577686"/>
    <lineage>
        <taxon>Bacteria</taxon>
        <taxon>Pseudomonadati</taxon>
        <taxon>Acidobacteriota</taxon>
        <taxon>Terriglobia</taxon>
        <taxon>Terriglobales</taxon>
        <taxon>Acidobacteriaceae</taxon>
        <taxon>Silvibacterium</taxon>
    </lineage>
</organism>
<dbReference type="InterPro" id="IPR036869">
    <property type="entry name" value="J_dom_sf"/>
</dbReference>
<dbReference type="RefSeq" id="WP_050058776.1">
    <property type="nucleotide sequence ID" value="NZ_JACHEK010000003.1"/>
</dbReference>
<proteinExistence type="predicted"/>
<evidence type="ECO:0000259" key="2">
    <source>
        <dbReference type="PROSITE" id="PS50076"/>
    </source>
</evidence>
<accession>A0A841K049</accession>
<keyword evidence="1" id="KW-0812">Transmembrane</keyword>